<organism evidence="10 11">
    <name type="scientific">Turnera subulata</name>
    <dbReference type="NCBI Taxonomy" id="218843"/>
    <lineage>
        <taxon>Eukaryota</taxon>
        <taxon>Viridiplantae</taxon>
        <taxon>Streptophyta</taxon>
        <taxon>Embryophyta</taxon>
        <taxon>Tracheophyta</taxon>
        <taxon>Spermatophyta</taxon>
        <taxon>Magnoliopsida</taxon>
        <taxon>eudicotyledons</taxon>
        <taxon>Gunneridae</taxon>
        <taxon>Pentapetalae</taxon>
        <taxon>rosids</taxon>
        <taxon>fabids</taxon>
        <taxon>Malpighiales</taxon>
        <taxon>Passifloraceae</taxon>
        <taxon>Turnera</taxon>
    </lineage>
</organism>
<evidence type="ECO:0000256" key="3">
    <source>
        <dbReference type="ARBA" id="ARBA00012452"/>
    </source>
</evidence>
<dbReference type="InterPro" id="IPR004045">
    <property type="entry name" value="Glutathione_S-Trfase_N"/>
</dbReference>
<comment type="subcellular location">
    <subcellularLocation>
        <location evidence="1">Cytoplasm</location>
        <location evidence="1">Cytosol</location>
    </subcellularLocation>
</comment>
<dbReference type="EMBL" id="JAKUCV010000277">
    <property type="protein sequence ID" value="KAJ4850591.1"/>
    <property type="molecule type" value="Genomic_DNA"/>
</dbReference>
<comment type="similarity">
    <text evidence="2">Belongs to the GST superfamily. Phi family.</text>
</comment>
<dbReference type="InterPro" id="IPR034347">
    <property type="entry name" value="GST_Phi_C"/>
</dbReference>
<evidence type="ECO:0000256" key="1">
    <source>
        <dbReference type="ARBA" id="ARBA00004514"/>
    </source>
</evidence>
<sequence length="223" mass="24990">MAAMKLYGHALSTCTQRALACFYEKELDVEFAPVDLSTGEQKKEPVISINPFGKVPCFEHGDIKMFGKISVLLAESRAITGYIAKEYPDKGAQLVYTSGKDLQTYLIWLEIEAHHFVSCSQPLVWELFYKPLLGLPQDPAAIEELEAKVDKVLDVYEKRLAESKYLAGDSFTLVDLHHLPNISALMRTPGKKLLDARPHVSKWAADITSRPAWAKVLALQDKK</sequence>
<dbReference type="InterPro" id="IPR036249">
    <property type="entry name" value="Thioredoxin-like_sf"/>
</dbReference>
<comment type="catalytic activity">
    <reaction evidence="7">
        <text>RX + glutathione = an S-substituted glutathione + a halide anion + H(+)</text>
        <dbReference type="Rhea" id="RHEA:16437"/>
        <dbReference type="ChEBI" id="CHEBI:15378"/>
        <dbReference type="ChEBI" id="CHEBI:16042"/>
        <dbReference type="ChEBI" id="CHEBI:17792"/>
        <dbReference type="ChEBI" id="CHEBI:57925"/>
        <dbReference type="ChEBI" id="CHEBI:90779"/>
        <dbReference type="EC" id="2.5.1.18"/>
    </reaction>
</comment>
<feature type="domain" description="GST C-terminal" evidence="9">
    <location>
        <begin position="98"/>
        <end position="223"/>
    </location>
</feature>
<dbReference type="InterPro" id="IPR036282">
    <property type="entry name" value="Glutathione-S-Trfase_C_sf"/>
</dbReference>
<evidence type="ECO:0000313" key="10">
    <source>
        <dbReference type="EMBL" id="KAJ4850591.1"/>
    </source>
</evidence>
<reference evidence="10" key="1">
    <citation type="submission" date="2022-02" db="EMBL/GenBank/DDBJ databases">
        <authorList>
            <person name="Henning P.M."/>
            <person name="McCubbin A.G."/>
            <person name="Shore J.S."/>
        </authorList>
    </citation>
    <scope>NUCLEOTIDE SEQUENCE</scope>
    <source>
        <strain evidence="10">F60SS</strain>
        <tissue evidence="10">Leaves</tissue>
    </source>
</reference>
<dbReference type="CDD" id="cd03187">
    <property type="entry name" value="GST_C_Phi"/>
    <property type="match status" value="1"/>
</dbReference>
<dbReference type="PANTHER" id="PTHR43900:SF47">
    <property type="entry name" value="GLUTATHIONE S-TRANSFERASE F6-RELATED"/>
    <property type="match status" value="1"/>
</dbReference>
<dbReference type="SFLD" id="SFLDG01154">
    <property type="entry name" value="Main.5:_Phi-like"/>
    <property type="match status" value="1"/>
</dbReference>
<evidence type="ECO:0000256" key="6">
    <source>
        <dbReference type="ARBA" id="ARBA00022679"/>
    </source>
</evidence>
<dbReference type="Pfam" id="PF02798">
    <property type="entry name" value="GST_N"/>
    <property type="match status" value="1"/>
</dbReference>
<evidence type="ECO:0000256" key="5">
    <source>
        <dbReference type="ARBA" id="ARBA00022575"/>
    </source>
</evidence>
<dbReference type="FunFam" id="1.20.1050.10:FF:000004">
    <property type="entry name" value="Glutathione S-transferase F2"/>
    <property type="match status" value="1"/>
</dbReference>
<evidence type="ECO:0000259" key="9">
    <source>
        <dbReference type="PROSITE" id="PS50405"/>
    </source>
</evidence>
<dbReference type="Proteomes" id="UP001141552">
    <property type="component" value="Unassembled WGS sequence"/>
</dbReference>
<dbReference type="OrthoDB" id="422574at2759"/>
<evidence type="ECO:0000259" key="8">
    <source>
        <dbReference type="PROSITE" id="PS50404"/>
    </source>
</evidence>
<dbReference type="PANTHER" id="PTHR43900">
    <property type="entry name" value="GLUTATHIONE S-TRANSFERASE RHO"/>
    <property type="match status" value="1"/>
</dbReference>
<dbReference type="SUPFAM" id="SSF47616">
    <property type="entry name" value="GST C-terminal domain-like"/>
    <property type="match status" value="1"/>
</dbReference>
<reference evidence="10" key="2">
    <citation type="journal article" date="2023" name="Plants (Basel)">
        <title>Annotation of the Turnera subulata (Passifloraceae) Draft Genome Reveals the S-Locus Evolved after the Divergence of Turneroideae from Passifloroideae in a Stepwise Manner.</title>
        <authorList>
            <person name="Henning P.M."/>
            <person name="Roalson E.H."/>
            <person name="Mir W."/>
            <person name="McCubbin A.G."/>
            <person name="Shore J.S."/>
        </authorList>
    </citation>
    <scope>NUCLEOTIDE SEQUENCE</scope>
    <source>
        <strain evidence="10">F60SS</strain>
    </source>
</reference>
<keyword evidence="4" id="KW-0963">Cytoplasm</keyword>
<dbReference type="FunFam" id="3.40.30.10:FF:000016">
    <property type="entry name" value="Glutathione S-transferase F2"/>
    <property type="match status" value="1"/>
</dbReference>
<dbReference type="InterPro" id="IPR010987">
    <property type="entry name" value="Glutathione-S-Trfase_C-like"/>
</dbReference>
<dbReference type="SUPFAM" id="SSF52833">
    <property type="entry name" value="Thioredoxin-like"/>
    <property type="match status" value="1"/>
</dbReference>
<dbReference type="PROSITE" id="PS50405">
    <property type="entry name" value="GST_CTER"/>
    <property type="match status" value="1"/>
</dbReference>
<dbReference type="EC" id="2.5.1.18" evidence="3"/>
<dbReference type="GO" id="GO:0043295">
    <property type="term" value="F:glutathione binding"/>
    <property type="evidence" value="ECO:0007669"/>
    <property type="project" value="TreeGrafter"/>
</dbReference>
<evidence type="ECO:0000256" key="2">
    <source>
        <dbReference type="ARBA" id="ARBA00010128"/>
    </source>
</evidence>
<dbReference type="Gene3D" id="3.40.30.10">
    <property type="entry name" value="Glutaredoxin"/>
    <property type="match status" value="1"/>
</dbReference>
<gene>
    <name evidence="10" type="ORF">Tsubulata_017194</name>
</gene>
<proteinExistence type="inferred from homology"/>
<dbReference type="InterPro" id="IPR004046">
    <property type="entry name" value="GST_C"/>
</dbReference>
<evidence type="ECO:0000256" key="4">
    <source>
        <dbReference type="ARBA" id="ARBA00022490"/>
    </source>
</evidence>
<accession>A0A9Q0JPM0</accession>
<protein>
    <recommendedName>
        <fullName evidence="3">glutathione transferase</fullName>
        <ecNumber evidence="3">2.5.1.18</ecNumber>
    </recommendedName>
</protein>
<dbReference type="AlphaFoldDB" id="A0A9Q0JPM0"/>
<dbReference type="GO" id="GO:0004364">
    <property type="term" value="F:glutathione transferase activity"/>
    <property type="evidence" value="ECO:0007669"/>
    <property type="project" value="UniProtKB-EC"/>
</dbReference>
<keyword evidence="11" id="KW-1185">Reference proteome</keyword>
<dbReference type="GO" id="GO:0005829">
    <property type="term" value="C:cytosol"/>
    <property type="evidence" value="ECO:0007669"/>
    <property type="project" value="UniProtKB-SubCell"/>
</dbReference>
<dbReference type="GO" id="GO:0006749">
    <property type="term" value="P:glutathione metabolic process"/>
    <property type="evidence" value="ECO:0007669"/>
    <property type="project" value="TreeGrafter"/>
</dbReference>
<dbReference type="Gene3D" id="1.20.1050.10">
    <property type="match status" value="1"/>
</dbReference>
<dbReference type="GO" id="GO:0009407">
    <property type="term" value="P:toxin catabolic process"/>
    <property type="evidence" value="ECO:0007669"/>
    <property type="project" value="UniProtKB-ARBA"/>
</dbReference>
<feature type="domain" description="GST N-terminal" evidence="8">
    <location>
        <begin position="2"/>
        <end position="91"/>
    </location>
</feature>
<dbReference type="SFLD" id="SFLDS00019">
    <property type="entry name" value="Glutathione_Transferase_(cytos"/>
    <property type="match status" value="1"/>
</dbReference>
<dbReference type="InterPro" id="IPR040079">
    <property type="entry name" value="Glutathione_S-Trfase"/>
</dbReference>
<keyword evidence="6" id="KW-0808">Transferase</keyword>
<name>A0A9Q0JPM0_9ROSI</name>
<evidence type="ECO:0000313" key="11">
    <source>
        <dbReference type="Proteomes" id="UP001141552"/>
    </source>
</evidence>
<keyword evidence="5" id="KW-0216">Detoxification</keyword>
<comment type="caution">
    <text evidence="10">The sequence shown here is derived from an EMBL/GenBank/DDBJ whole genome shotgun (WGS) entry which is preliminary data.</text>
</comment>
<evidence type="ECO:0000256" key="7">
    <source>
        <dbReference type="ARBA" id="ARBA00047960"/>
    </source>
</evidence>
<dbReference type="SFLD" id="SFLDG00358">
    <property type="entry name" value="Main_(cytGST)"/>
    <property type="match status" value="1"/>
</dbReference>
<dbReference type="PROSITE" id="PS50404">
    <property type="entry name" value="GST_NTER"/>
    <property type="match status" value="1"/>
</dbReference>
<dbReference type="Pfam" id="PF00043">
    <property type="entry name" value="GST_C"/>
    <property type="match status" value="1"/>
</dbReference>